<name>A0AA40KVR4_9HYME</name>
<dbReference type="EMBL" id="JAHYIQ010000002">
    <property type="protein sequence ID" value="KAK1134609.1"/>
    <property type="molecule type" value="Genomic_DNA"/>
</dbReference>
<dbReference type="Proteomes" id="UP001177670">
    <property type="component" value="Unassembled WGS sequence"/>
</dbReference>
<protein>
    <submittedName>
        <fullName evidence="1">Uncharacterized protein</fullName>
    </submittedName>
</protein>
<organism evidence="1 2">
    <name type="scientific">Melipona bicolor</name>
    <dbReference type="NCBI Taxonomy" id="60889"/>
    <lineage>
        <taxon>Eukaryota</taxon>
        <taxon>Metazoa</taxon>
        <taxon>Ecdysozoa</taxon>
        <taxon>Arthropoda</taxon>
        <taxon>Hexapoda</taxon>
        <taxon>Insecta</taxon>
        <taxon>Pterygota</taxon>
        <taxon>Neoptera</taxon>
        <taxon>Endopterygota</taxon>
        <taxon>Hymenoptera</taxon>
        <taxon>Apocrita</taxon>
        <taxon>Aculeata</taxon>
        <taxon>Apoidea</taxon>
        <taxon>Anthophila</taxon>
        <taxon>Apidae</taxon>
        <taxon>Melipona</taxon>
    </lineage>
</organism>
<sequence>MRECIVLEEVARLFPPLGGSPDTEVSFKNLKTEYLVNEKVFLTEGLRFVSGEHGTRRGGTTFPAIERFP</sequence>
<comment type="caution">
    <text evidence="1">The sequence shown here is derived from an EMBL/GenBank/DDBJ whole genome shotgun (WGS) entry which is preliminary data.</text>
</comment>
<accession>A0AA40KVR4</accession>
<evidence type="ECO:0000313" key="1">
    <source>
        <dbReference type="EMBL" id="KAK1134609.1"/>
    </source>
</evidence>
<reference evidence="1" key="1">
    <citation type="submission" date="2021-10" db="EMBL/GenBank/DDBJ databases">
        <title>Melipona bicolor Genome sequencing and assembly.</title>
        <authorList>
            <person name="Araujo N.S."/>
            <person name="Arias M.C."/>
        </authorList>
    </citation>
    <scope>NUCLEOTIDE SEQUENCE</scope>
    <source>
        <strain evidence="1">USP_2M_L1-L4_2017</strain>
        <tissue evidence="1">Whole body</tissue>
    </source>
</reference>
<proteinExistence type="predicted"/>
<evidence type="ECO:0000313" key="2">
    <source>
        <dbReference type="Proteomes" id="UP001177670"/>
    </source>
</evidence>
<dbReference type="AlphaFoldDB" id="A0AA40KVR4"/>
<keyword evidence="2" id="KW-1185">Reference proteome</keyword>
<gene>
    <name evidence="1" type="ORF">K0M31_007391</name>
</gene>